<comment type="caution">
    <text evidence="3">The sequence shown here is derived from an EMBL/GenBank/DDBJ whole genome shotgun (WGS) entry which is preliminary data.</text>
</comment>
<evidence type="ECO:0000256" key="1">
    <source>
        <dbReference type="ARBA" id="ARBA00023125"/>
    </source>
</evidence>
<dbReference type="InterPro" id="IPR009061">
    <property type="entry name" value="DNA-bd_dom_put_sf"/>
</dbReference>
<evidence type="ECO:0000313" key="4">
    <source>
        <dbReference type="Proteomes" id="UP000311713"/>
    </source>
</evidence>
<dbReference type="PROSITE" id="PS00552">
    <property type="entry name" value="HTH_MERR_1"/>
    <property type="match status" value="1"/>
</dbReference>
<dbReference type="CDD" id="cd01282">
    <property type="entry name" value="HTH_MerR-like_sg3"/>
    <property type="match status" value="1"/>
</dbReference>
<proteinExistence type="predicted"/>
<dbReference type="EMBL" id="VDGT01000025">
    <property type="protein sequence ID" value="TNM26054.1"/>
    <property type="molecule type" value="Genomic_DNA"/>
</dbReference>
<dbReference type="Proteomes" id="UP000311713">
    <property type="component" value="Unassembled WGS sequence"/>
</dbReference>
<dbReference type="SMART" id="SM00422">
    <property type="entry name" value="HTH_MERR"/>
    <property type="match status" value="1"/>
</dbReference>
<name>A0A5C4UR60_9ACTN</name>
<feature type="domain" description="HTH merR-type" evidence="2">
    <location>
        <begin position="1"/>
        <end position="68"/>
    </location>
</feature>
<dbReference type="GO" id="GO:0003677">
    <property type="term" value="F:DNA binding"/>
    <property type="evidence" value="ECO:0007669"/>
    <property type="project" value="UniProtKB-KW"/>
</dbReference>
<dbReference type="PANTHER" id="PTHR30204:SF93">
    <property type="entry name" value="HTH MERR-TYPE DOMAIN-CONTAINING PROTEIN"/>
    <property type="match status" value="1"/>
</dbReference>
<reference evidence="3 4" key="1">
    <citation type="submission" date="2019-06" db="EMBL/GenBank/DDBJ databases">
        <title>Draft genome of Streptomyces sedi sp. JCM16909.</title>
        <authorList>
            <person name="Klykleung N."/>
            <person name="Tanasupawat S."/>
            <person name="Kudo T."/>
            <person name="Yuki M."/>
            <person name="Ohkuma M."/>
        </authorList>
    </citation>
    <scope>NUCLEOTIDE SEQUENCE [LARGE SCALE GENOMIC DNA]</scope>
    <source>
        <strain evidence="3 4">JCM 16909</strain>
    </source>
</reference>
<dbReference type="Gene3D" id="1.10.1660.10">
    <property type="match status" value="1"/>
</dbReference>
<dbReference type="RefSeq" id="WP_139649223.1">
    <property type="nucleotide sequence ID" value="NZ_BAAAZS010000037.1"/>
</dbReference>
<protein>
    <submittedName>
        <fullName evidence="3">MerR family transcriptional regulator</fullName>
    </submittedName>
</protein>
<dbReference type="PANTHER" id="PTHR30204">
    <property type="entry name" value="REDOX-CYCLING DRUG-SENSING TRANSCRIPTIONAL ACTIVATOR SOXR"/>
    <property type="match status" value="1"/>
</dbReference>
<dbReference type="Pfam" id="PF13411">
    <property type="entry name" value="MerR_1"/>
    <property type="match status" value="1"/>
</dbReference>
<gene>
    <name evidence="3" type="ORF">FH715_25125</name>
</gene>
<dbReference type="InterPro" id="IPR047057">
    <property type="entry name" value="MerR_fam"/>
</dbReference>
<keyword evidence="4" id="KW-1185">Reference proteome</keyword>
<dbReference type="GO" id="GO:0003700">
    <property type="term" value="F:DNA-binding transcription factor activity"/>
    <property type="evidence" value="ECO:0007669"/>
    <property type="project" value="InterPro"/>
</dbReference>
<accession>A0A5C4UR60</accession>
<organism evidence="3 4">
    <name type="scientific">Streptomyces sedi</name>
    <dbReference type="NCBI Taxonomy" id="555059"/>
    <lineage>
        <taxon>Bacteria</taxon>
        <taxon>Bacillati</taxon>
        <taxon>Actinomycetota</taxon>
        <taxon>Actinomycetes</taxon>
        <taxon>Kitasatosporales</taxon>
        <taxon>Streptomycetaceae</taxon>
        <taxon>Streptomyces</taxon>
    </lineage>
</organism>
<evidence type="ECO:0000259" key="2">
    <source>
        <dbReference type="PROSITE" id="PS50937"/>
    </source>
</evidence>
<sequence length="126" mass="13948">MLIGELSRRTGVAARLLRYYEEQGLLRPGRDSGGYRVYGPDAPFVVARIRGMLAAGLTTDAIREMLPCVTDAGPGIEPCPEVLRTMTAYLERMDADIAERRRRRAALAAFRDATEARQERGQGQGH</sequence>
<dbReference type="AlphaFoldDB" id="A0A5C4UR60"/>
<keyword evidence="1" id="KW-0238">DNA-binding</keyword>
<dbReference type="InterPro" id="IPR000551">
    <property type="entry name" value="MerR-type_HTH_dom"/>
</dbReference>
<evidence type="ECO:0000313" key="3">
    <source>
        <dbReference type="EMBL" id="TNM26054.1"/>
    </source>
</evidence>
<dbReference type="PROSITE" id="PS50937">
    <property type="entry name" value="HTH_MERR_2"/>
    <property type="match status" value="1"/>
</dbReference>
<dbReference type="OrthoDB" id="3824912at2"/>
<dbReference type="SUPFAM" id="SSF46955">
    <property type="entry name" value="Putative DNA-binding domain"/>
    <property type="match status" value="1"/>
</dbReference>